<dbReference type="RefSeq" id="WP_025357102.1">
    <property type="nucleotide sequence ID" value="NZ_BAAABQ010000042.1"/>
</dbReference>
<sequence>MTDKPIVVGHDGSESASRATAWAAAEAVRKGVSLVIVRCCPPVQADVPHLVPLPRSFDEALVEQAKSELQAAWEVTSAAAPTISVSTVFTRAQPVRALVEQSSLAQLIVLGSRGIGGVTGMFIGSTAVALAAHGRCPTAVVRSGTPNTGPVVLGVHDSLGAEAIEFAFDAAQRRDVPLLAVHTWQDRTLATGFSPVPYVVDADVVTAAGHKLIDETLAPVVDRYPGVAVHRVVVRERPALALIEQSKHAQLVVVGSHGRHAFSGAVLGSTSHALLHHAECPVVIARNPV</sequence>
<organism evidence="3 4">
    <name type="scientific">Kutzneria viridogrisea</name>
    <dbReference type="NCBI Taxonomy" id="47990"/>
    <lineage>
        <taxon>Bacteria</taxon>
        <taxon>Bacillati</taxon>
        <taxon>Actinomycetota</taxon>
        <taxon>Actinomycetes</taxon>
        <taxon>Pseudonocardiales</taxon>
        <taxon>Pseudonocardiaceae</taxon>
        <taxon>Kutzneria</taxon>
    </lineage>
</organism>
<accession>A0ABR6BYX1</accession>
<dbReference type="PANTHER" id="PTHR46268">
    <property type="entry name" value="STRESS RESPONSE PROTEIN NHAX"/>
    <property type="match status" value="1"/>
</dbReference>
<dbReference type="InterPro" id="IPR014729">
    <property type="entry name" value="Rossmann-like_a/b/a_fold"/>
</dbReference>
<gene>
    <name evidence="3" type="ORF">BC739_009304</name>
</gene>
<keyword evidence="4" id="KW-1185">Reference proteome</keyword>
<dbReference type="PRINTS" id="PR01438">
    <property type="entry name" value="UNVRSLSTRESS"/>
</dbReference>
<evidence type="ECO:0000313" key="3">
    <source>
        <dbReference type="EMBL" id="MBA8932045.1"/>
    </source>
</evidence>
<feature type="domain" description="UspA" evidence="2">
    <location>
        <begin position="151"/>
        <end position="286"/>
    </location>
</feature>
<comment type="similarity">
    <text evidence="1">Belongs to the universal stress protein A family.</text>
</comment>
<dbReference type="PANTHER" id="PTHR46268:SF6">
    <property type="entry name" value="UNIVERSAL STRESS PROTEIN UP12"/>
    <property type="match status" value="1"/>
</dbReference>
<dbReference type="InterPro" id="IPR006016">
    <property type="entry name" value="UspA"/>
</dbReference>
<feature type="domain" description="UspA" evidence="2">
    <location>
        <begin position="4"/>
        <end position="142"/>
    </location>
</feature>
<dbReference type="SUPFAM" id="SSF52402">
    <property type="entry name" value="Adenine nucleotide alpha hydrolases-like"/>
    <property type="match status" value="2"/>
</dbReference>
<name>A0ABR6BYX1_9PSEU</name>
<protein>
    <submittedName>
        <fullName evidence="3">Nucleotide-binding universal stress UspA family protein</fullName>
    </submittedName>
</protein>
<evidence type="ECO:0000256" key="1">
    <source>
        <dbReference type="ARBA" id="ARBA00008791"/>
    </source>
</evidence>
<evidence type="ECO:0000259" key="2">
    <source>
        <dbReference type="Pfam" id="PF00582"/>
    </source>
</evidence>
<dbReference type="Gene3D" id="3.40.50.620">
    <property type="entry name" value="HUPs"/>
    <property type="match status" value="2"/>
</dbReference>
<reference evidence="3 4" key="1">
    <citation type="submission" date="2020-08" db="EMBL/GenBank/DDBJ databases">
        <title>Genomic Encyclopedia of Archaeal and Bacterial Type Strains, Phase II (KMG-II): from individual species to whole genera.</title>
        <authorList>
            <person name="Goeker M."/>
        </authorList>
    </citation>
    <scope>NUCLEOTIDE SEQUENCE [LARGE SCALE GENOMIC DNA]</scope>
    <source>
        <strain evidence="3 4">DSM 43850</strain>
    </source>
</reference>
<proteinExistence type="inferred from homology"/>
<evidence type="ECO:0000313" key="4">
    <source>
        <dbReference type="Proteomes" id="UP000517916"/>
    </source>
</evidence>
<dbReference type="EMBL" id="JACJID010000010">
    <property type="protein sequence ID" value="MBA8932045.1"/>
    <property type="molecule type" value="Genomic_DNA"/>
</dbReference>
<dbReference type="Pfam" id="PF00582">
    <property type="entry name" value="Usp"/>
    <property type="match status" value="2"/>
</dbReference>
<dbReference type="Proteomes" id="UP000517916">
    <property type="component" value="Unassembled WGS sequence"/>
</dbReference>
<comment type="caution">
    <text evidence="3">The sequence shown here is derived from an EMBL/GenBank/DDBJ whole genome shotgun (WGS) entry which is preliminary data.</text>
</comment>
<dbReference type="InterPro" id="IPR006015">
    <property type="entry name" value="Universal_stress_UspA"/>
</dbReference>